<dbReference type="GO" id="GO:0005829">
    <property type="term" value="C:cytosol"/>
    <property type="evidence" value="ECO:0007669"/>
    <property type="project" value="TreeGrafter"/>
</dbReference>
<dbReference type="HAMAP" id="MF_00991">
    <property type="entry name" value="MqnB"/>
    <property type="match status" value="1"/>
</dbReference>
<accession>A0A2W2BFG2</accession>
<proteinExistence type="inferred from homology"/>
<comment type="function">
    <text evidence="1">Catalyzes the hydrolysis of futalosine (FL) to dehypoxanthine futalosine (DHFL) and hypoxanthine, a step in the biosynthesis of menaquinone (MK, vitamin K2).</text>
</comment>
<organism evidence="4 5">
    <name type="scientific">Taibaiella soli</name>
    <dbReference type="NCBI Taxonomy" id="1649169"/>
    <lineage>
        <taxon>Bacteria</taxon>
        <taxon>Pseudomonadati</taxon>
        <taxon>Bacteroidota</taxon>
        <taxon>Chitinophagia</taxon>
        <taxon>Chitinophagales</taxon>
        <taxon>Chitinophagaceae</taxon>
        <taxon>Taibaiella</taxon>
    </lineage>
</organism>
<dbReference type="NCBIfam" id="TIGR03664">
    <property type="entry name" value="fut_nucase"/>
    <property type="match status" value="1"/>
</dbReference>
<dbReference type="EC" id="3.2.2.26" evidence="1 2"/>
<evidence type="ECO:0000256" key="2">
    <source>
        <dbReference type="NCBIfam" id="TIGR03664"/>
    </source>
</evidence>
<dbReference type="GO" id="GO:0019284">
    <property type="term" value="P:L-methionine salvage from S-adenosylmethionine"/>
    <property type="evidence" value="ECO:0007669"/>
    <property type="project" value="TreeGrafter"/>
</dbReference>
<protein>
    <recommendedName>
        <fullName evidence="1 2">Futalosine hydrolase</fullName>
        <shortName evidence="1">FL hydrolase</shortName>
        <ecNumber evidence="1 2">3.2.2.26</ecNumber>
    </recommendedName>
    <alternativeName>
        <fullName evidence="1">Futalosine nucleosidase</fullName>
    </alternativeName>
    <alternativeName>
        <fullName evidence="1">Menaquinone biosynthetic enzyme MqnB</fullName>
    </alternativeName>
</protein>
<name>A0A2W2BFG2_9BACT</name>
<dbReference type="PANTHER" id="PTHR46832">
    <property type="entry name" value="5'-METHYLTHIOADENOSINE/S-ADENOSYLHOMOCYSTEINE NUCLEOSIDASE"/>
    <property type="match status" value="1"/>
</dbReference>
<comment type="similarity">
    <text evidence="1">Belongs to the PNP/UDP phosphorylase family. Futalosine hydrolase subfamily.</text>
</comment>
<dbReference type="CDD" id="cd17766">
    <property type="entry name" value="futalosine_nucleosidase_MqnB"/>
    <property type="match status" value="1"/>
</dbReference>
<dbReference type="EMBL" id="QKTW01000019">
    <property type="protein sequence ID" value="PZF72196.1"/>
    <property type="molecule type" value="Genomic_DNA"/>
</dbReference>
<dbReference type="GO" id="GO:0009116">
    <property type="term" value="P:nucleoside metabolic process"/>
    <property type="evidence" value="ECO:0007669"/>
    <property type="project" value="InterPro"/>
</dbReference>
<dbReference type="GO" id="GO:0008930">
    <property type="term" value="F:methylthioadenosine nucleosidase activity"/>
    <property type="evidence" value="ECO:0007669"/>
    <property type="project" value="TreeGrafter"/>
</dbReference>
<sequence>MKLLLVAATEPEISPFIRHIAQNWKSPVANIYTNGNSEIHICLTGVGLVATTYAVTKALKIGQYDFVLQAGVGGSFDRSIELGQLVMVQSEEFGDLGAEDRNNYLDIFDMGLLQPNEHPFTDGKLDTPLHEIPFPFKLLTVSGLSINTVSGRESTIALRNQRFGAQVESMEGAALHYVCLQENIPFAQIRAISNYVEPRDKSKWKMKEAIIALNKWLIDFSSTL</sequence>
<dbReference type="GO" id="GO:0008782">
    <property type="term" value="F:adenosylhomocysteine nucleosidase activity"/>
    <property type="evidence" value="ECO:0007669"/>
    <property type="project" value="TreeGrafter"/>
</dbReference>
<keyword evidence="1 4" id="KW-0378">Hydrolase</keyword>
<feature type="domain" description="Nucleoside phosphorylase" evidence="3">
    <location>
        <begin position="3"/>
        <end position="202"/>
    </location>
</feature>
<dbReference type="InterPro" id="IPR035994">
    <property type="entry name" value="Nucleoside_phosphorylase_sf"/>
</dbReference>
<dbReference type="Pfam" id="PF01048">
    <property type="entry name" value="PNP_UDP_1"/>
    <property type="match status" value="1"/>
</dbReference>
<evidence type="ECO:0000313" key="5">
    <source>
        <dbReference type="Proteomes" id="UP000248745"/>
    </source>
</evidence>
<keyword evidence="1" id="KW-0474">Menaquinone biosynthesis</keyword>
<gene>
    <name evidence="1 4" type="primary">mqnB</name>
    <name evidence="4" type="ORF">DN068_14785</name>
</gene>
<comment type="pathway">
    <text evidence="1">Quinol/quinone metabolism; menaquinone biosynthesis.</text>
</comment>
<comment type="catalytic activity">
    <reaction evidence="1">
        <text>futalosine + H2O = dehypoxanthine futalosine + hypoxanthine</text>
        <dbReference type="Rhea" id="RHEA:25904"/>
        <dbReference type="ChEBI" id="CHEBI:15377"/>
        <dbReference type="ChEBI" id="CHEBI:17368"/>
        <dbReference type="ChEBI" id="CHEBI:58863"/>
        <dbReference type="ChEBI" id="CHEBI:58864"/>
        <dbReference type="EC" id="3.2.2.26"/>
    </reaction>
</comment>
<dbReference type="GO" id="GO:0009234">
    <property type="term" value="P:menaquinone biosynthetic process"/>
    <property type="evidence" value="ECO:0007669"/>
    <property type="project" value="UniProtKB-UniRule"/>
</dbReference>
<comment type="caution">
    <text evidence="4">The sequence shown here is derived from an EMBL/GenBank/DDBJ whole genome shotgun (WGS) entry which is preliminary data.</text>
</comment>
<keyword evidence="5" id="KW-1185">Reference proteome</keyword>
<dbReference type="AlphaFoldDB" id="A0A2W2BFG2"/>
<evidence type="ECO:0000259" key="3">
    <source>
        <dbReference type="Pfam" id="PF01048"/>
    </source>
</evidence>
<dbReference type="Gene3D" id="3.40.50.1580">
    <property type="entry name" value="Nucleoside phosphorylase domain"/>
    <property type="match status" value="1"/>
</dbReference>
<evidence type="ECO:0000256" key="1">
    <source>
        <dbReference type="HAMAP-Rule" id="MF_00991"/>
    </source>
</evidence>
<dbReference type="Proteomes" id="UP000248745">
    <property type="component" value="Unassembled WGS sequence"/>
</dbReference>
<reference evidence="4 5" key="1">
    <citation type="submission" date="2018-06" db="EMBL/GenBank/DDBJ databases">
        <title>Mucibacter soli gen. nov., sp. nov., a new member of the family Chitinophagaceae producing mucin.</title>
        <authorList>
            <person name="Kim M.-K."/>
            <person name="Park S."/>
            <person name="Kim T.-S."/>
            <person name="Joung Y."/>
            <person name="Han J.-H."/>
            <person name="Kim S.B."/>
        </authorList>
    </citation>
    <scope>NUCLEOTIDE SEQUENCE [LARGE SCALE GENOMIC DNA]</scope>
    <source>
        <strain evidence="4 5">R1-15</strain>
    </source>
</reference>
<dbReference type="OrthoDB" id="9788270at2"/>
<dbReference type="SUPFAM" id="SSF53167">
    <property type="entry name" value="Purine and uridine phosphorylases"/>
    <property type="match status" value="1"/>
</dbReference>
<dbReference type="InterPro" id="IPR019963">
    <property type="entry name" value="FL_hydrolase_MqnB"/>
</dbReference>
<evidence type="ECO:0000313" key="4">
    <source>
        <dbReference type="EMBL" id="PZF72196.1"/>
    </source>
</evidence>
<dbReference type="UniPathway" id="UPA00079"/>
<dbReference type="PANTHER" id="PTHR46832:SF2">
    <property type="entry name" value="FUTALOSINE HYDROLASE"/>
    <property type="match status" value="1"/>
</dbReference>
<dbReference type="InterPro" id="IPR000845">
    <property type="entry name" value="Nucleoside_phosphorylase_d"/>
</dbReference>
<dbReference type="RefSeq" id="WP_110999708.1">
    <property type="nucleotide sequence ID" value="NZ_QKTW01000019.1"/>
</dbReference>